<gene>
    <name evidence="10" type="ORF">K1X11_010945</name>
</gene>
<dbReference type="SMART" id="SM00813">
    <property type="entry name" value="Alpha-L-AF_C"/>
    <property type="match status" value="1"/>
</dbReference>
<dbReference type="SUPFAM" id="SSF51445">
    <property type="entry name" value="(Trans)glycosidases"/>
    <property type="match status" value="1"/>
</dbReference>
<dbReference type="Pfam" id="PF06964">
    <property type="entry name" value="Alpha-L-AF_C"/>
    <property type="match status" value="1"/>
</dbReference>
<keyword evidence="8" id="KW-0732">Signal</keyword>
<dbReference type="RefSeq" id="WP_221033207.1">
    <property type="nucleotide sequence ID" value="NZ_CP139781.1"/>
</dbReference>
<accession>A0ABZ1CE20</accession>
<dbReference type="Proteomes" id="UP000738431">
    <property type="component" value="Chromosome"/>
</dbReference>
<evidence type="ECO:0000313" key="10">
    <source>
        <dbReference type="EMBL" id="WRQ89924.1"/>
    </source>
</evidence>
<comment type="catalytic activity">
    <reaction evidence="1">
        <text>Hydrolysis of terminal non-reducing alpha-L-arabinofuranoside residues in alpha-L-arabinosides.</text>
        <dbReference type="EC" id="3.2.1.55"/>
    </reaction>
</comment>
<keyword evidence="11" id="KW-1185">Reference proteome</keyword>
<dbReference type="SUPFAM" id="SSF51011">
    <property type="entry name" value="Glycosyl hydrolase domain"/>
    <property type="match status" value="1"/>
</dbReference>
<evidence type="ECO:0000313" key="11">
    <source>
        <dbReference type="Proteomes" id="UP000738431"/>
    </source>
</evidence>
<dbReference type="Gene3D" id="3.20.20.80">
    <property type="entry name" value="Glycosidases"/>
    <property type="match status" value="1"/>
</dbReference>
<evidence type="ECO:0000256" key="2">
    <source>
        <dbReference type="ARBA" id="ARBA00007186"/>
    </source>
</evidence>
<dbReference type="PANTHER" id="PTHR43576">
    <property type="entry name" value="ALPHA-L-ARABINOFURANOSIDASE C-RELATED"/>
    <property type="match status" value="1"/>
</dbReference>
<evidence type="ECO:0000256" key="7">
    <source>
        <dbReference type="ARBA" id="ARBA00023295"/>
    </source>
</evidence>
<dbReference type="Pfam" id="PF22848">
    <property type="entry name" value="ASD1_dom"/>
    <property type="match status" value="1"/>
</dbReference>
<evidence type="ECO:0000256" key="5">
    <source>
        <dbReference type="ARBA" id="ARBA00022801"/>
    </source>
</evidence>
<keyword evidence="5" id="KW-0378">Hydrolase</keyword>
<feature type="chain" id="PRO_5045584925" description="non-reducing end alpha-L-arabinofuranosidase" evidence="8">
    <location>
        <begin position="27"/>
        <end position="520"/>
    </location>
</feature>
<feature type="domain" description="Alpha-L-arabinofuranosidase C-terminal" evidence="9">
    <location>
        <begin position="324"/>
        <end position="514"/>
    </location>
</feature>
<reference evidence="10 11" key="1">
    <citation type="submission" date="2023-12" db="EMBL/GenBank/DDBJ databases">
        <title>Description of an unclassified Opitutus bacterium of Verrucomicrobiota.</title>
        <authorList>
            <person name="Zhang D.-F."/>
        </authorList>
    </citation>
    <scope>NUCLEOTIDE SEQUENCE [LARGE SCALE GENOMIC DNA]</scope>
    <source>
        <strain evidence="10 11">WL0086</strain>
    </source>
</reference>
<protein>
    <recommendedName>
        <fullName evidence="4">non-reducing end alpha-L-arabinofuranosidase</fullName>
        <ecNumber evidence="4">3.2.1.55</ecNumber>
    </recommendedName>
</protein>
<evidence type="ECO:0000256" key="3">
    <source>
        <dbReference type="ARBA" id="ARBA00011165"/>
    </source>
</evidence>
<dbReference type="EMBL" id="CP139781">
    <property type="protein sequence ID" value="WRQ89924.1"/>
    <property type="molecule type" value="Genomic_DNA"/>
</dbReference>
<dbReference type="InterPro" id="IPR010720">
    <property type="entry name" value="Alpha-L-AF_C"/>
</dbReference>
<evidence type="ECO:0000256" key="8">
    <source>
        <dbReference type="SAM" id="SignalP"/>
    </source>
</evidence>
<dbReference type="EC" id="3.2.1.55" evidence="4"/>
<dbReference type="Gene3D" id="2.60.40.1180">
    <property type="entry name" value="Golgi alpha-mannosidase II"/>
    <property type="match status" value="1"/>
</dbReference>
<dbReference type="PANTHER" id="PTHR43576:SF2">
    <property type="entry name" value="INTRACELLULAR EXO-ALPHA-L-ARABINOFURANOSIDASE 2"/>
    <property type="match status" value="1"/>
</dbReference>
<evidence type="ECO:0000259" key="9">
    <source>
        <dbReference type="SMART" id="SM00813"/>
    </source>
</evidence>
<organism evidence="10 11">
    <name type="scientific">Actomonas aquatica</name>
    <dbReference type="NCBI Taxonomy" id="2866162"/>
    <lineage>
        <taxon>Bacteria</taxon>
        <taxon>Pseudomonadati</taxon>
        <taxon>Verrucomicrobiota</taxon>
        <taxon>Opitutia</taxon>
        <taxon>Opitutales</taxon>
        <taxon>Opitutaceae</taxon>
        <taxon>Actomonas</taxon>
    </lineage>
</organism>
<feature type="signal peptide" evidence="8">
    <location>
        <begin position="1"/>
        <end position="26"/>
    </location>
</feature>
<comment type="subunit">
    <text evidence="3">Homohexamer; trimer of dimers.</text>
</comment>
<dbReference type="InterPro" id="IPR055235">
    <property type="entry name" value="ASD1_cat"/>
</dbReference>
<comment type="similarity">
    <text evidence="2">Belongs to the glycosyl hydrolase 51 family.</text>
</comment>
<proteinExistence type="inferred from homology"/>
<evidence type="ECO:0000256" key="4">
    <source>
        <dbReference type="ARBA" id="ARBA00012670"/>
    </source>
</evidence>
<keyword evidence="7" id="KW-0326">Glycosidase</keyword>
<sequence>MTRHRLTSLFASAAIALAATPFTVTAGDATLVLHPDQDGPTIAPEIYGHFAEHLGNCIYGGIWVGPDSDIPNTRGIRNDVVDALRKLEIPVLRWPGGCFADEYHWKDGIGPREKRPTIVNTSWGGVVESNAFGTHEFMDLVELLGCEAYISANVGSGTVQEMMEWVEYLTSAADSPMARLRRANGRDEPWRVRYLGVGNESWGCGGSMTPEYYADLYRRYATFVKQHQEDTRMLKIACGASGSDFNWTEVMMAKVGNRRMDGLSLHYYTLPTGNWGKKGSDTVFAEDAWFATLKQTLRMEELLQQHIEIMDAHDPEQNVDLLVDEWGTWYDAEDAKGILYQQNTLRDALVAAINLHLFQDHADRISMANIAQTVNVLQAMILTDGPDMILTPSYHAFEMLKVHQGGTAVPLQLLSPDYTHGDESIPAVTASASRDDAGRIHLSLTNADPANGQTLTVTLGDLGRDVDTITGRILTAPEITAHNTFDAPTVVEPTTFDGATVTDGKLVIELPAKSVVVIEI</sequence>
<evidence type="ECO:0000256" key="1">
    <source>
        <dbReference type="ARBA" id="ARBA00001462"/>
    </source>
</evidence>
<dbReference type="InterPro" id="IPR013780">
    <property type="entry name" value="Glyco_hydro_b"/>
</dbReference>
<keyword evidence="6" id="KW-0119">Carbohydrate metabolism</keyword>
<dbReference type="InterPro" id="IPR017853">
    <property type="entry name" value="GH"/>
</dbReference>
<evidence type="ECO:0000256" key="6">
    <source>
        <dbReference type="ARBA" id="ARBA00023277"/>
    </source>
</evidence>
<name>A0ABZ1CE20_9BACT</name>